<feature type="binding site" evidence="12">
    <location>
        <position position="291"/>
    </location>
    <ligand>
        <name>Mg(2+)</name>
        <dbReference type="ChEBI" id="CHEBI:18420"/>
        <label>1</label>
    </ligand>
</feature>
<dbReference type="Pfam" id="PF03747">
    <property type="entry name" value="ADP_ribosyl_GH"/>
    <property type="match status" value="1"/>
</dbReference>
<organism evidence="13 14">
    <name type="scientific">Ophiocordyceps australis</name>
    <dbReference type="NCBI Taxonomy" id="1399860"/>
    <lineage>
        <taxon>Eukaryota</taxon>
        <taxon>Fungi</taxon>
        <taxon>Dikarya</taxon>
        <taxon>Ascomycota</taxon>
        <taxon>Pezizomycotina</taxon>
        <taxon>Sordariomycetes</taxon>
        <taxon>Hypocreomycetidae</taxon>
        <taxon>Hypocreales</taxon>
        <taxon>Ophiocordycipitaceae</taxon>
        <taxon>Ophiocordyceps</taxon>
    </lineage>
</organism>
<evidence type="ECO:0000313" key="14">
    <source>
        <dbReference type="Proteomes" id="UP000226192"/>
    </source>
</evidence>
<evidence type="ECO:0000256" key="6">
    <source>
        <dbReference type="ARBA" id="ARBA00042471"/>
    </source>
</evidence>
<evidence type="ECO:0000256" key="3">
    <source>
        <dbReference type="ARBA" id="ARBA00022801"/>
    </source>
</evidence>
<dbReference type="OrthoDB" id="2021138at2759"/>
<evidence type="ECO:0000256" key="10">
    <source>
        <dbReference type="ARBA" id="ARBA00043193"/>
    </source>
</evidence>
<dbReference type="InterPro" id="IPR005502">
    <property type="entry name" value="Ribosyl_crysJ1"/>
</dbReference>
<dbReference type="SUPFAM" id="SSF101478">
    <property type="entry name" value="ADP-ribosylglycohydrolase"/>
    <property type="match status" value="1"/>
</dbReference>
<evidence type="ECO:0000256" key="11">
    <source>
        <dbReference type="ARBA" id="ARBA00049015"/>
    </source>
</evidence>
<dbReference type="EC" id="3.2.1.143" evidence="2"/>
<protein>
    <recommendedName>
        <fullName evidence="4">ADP-ribosylhydrolase ARH3</fullName>
        <ecNumber evidence="2">3.2.1.143</ecNumber>
    </recommendedName>
    <alternativeName>
        <fullName evidence="5">ADP-ribose glycohydrolase ARH3</fullName>
    </alternativeName>
    <alternativeName>
        <fullName evidence="6">ADP-ribosylhydrolase 3</fullName>
    </alternativeName>
    <alternativeName>
        <fullName evidence="9">O-acetyl-ADP-ribose deacetylase ARH3</fullName>
    </alternativeName>
    <alternativeName>
        <fullName evidence="10">Poly(ADP-ribose) glycohydrolase ARH3</fullName>
    </alternativeName>
    <alternativeName>
        <fullName evidence="8">[Protein ADP-ribosylarginine] hydrolase-like protein 2</fullName>
    </alternativeName>
    <alternativeName>
        <fullName evidence="7">[Protein ADP-ribosylserine] hydrolase</fullName>
    </alternativeName>
</protein>
<comment type="similarity">
    <text evidence="1">Belongs to the ADP-ribosylglycohydrolase family.</text>
</comment>
<evidence type="ECO:0000256" key="12">
    <source>
        <dbReference type="PIRSR" id="PIRSR605502-1"/>
    </source>
</evidence>
<evidence type="ECO:0000256" key="5">
    <source>
        <dbReference type="ARBA" id="ARBA00042398"/>
    </source>
</evidence>
<dbReference type="EMBL" id="NJET01000083">
    <property type="protein sequence ID" value="PHH62070.1"/>
    <property type="molecule type" value="Genomic_DNA"/>
</dbReference>
<keyword evidence="3" id="KW-0378">Hydrolase</keyword>
<comment type="caution">
    <text evidence="13">The sequence shown here is derived from an EMBL/GenBank/DDBJ whole genome shotgun (WGS) entry which is preliminary data.</text>
</comment>
<dbReference type="InterPro" id="IPR036705">
    <property type="entry name" value="Ribosyl_crysJ1_sf"/>
</dbReference>
<dbReference type="InterPro" id="IPR050792">
    <property type="entry name" value="ADP-ribosylglycohydrolase"/>
</dbReference>
<evidence type="ECO:0000256" key="2">
    <source>
        <dbReference type="ARBA" id="ARBA00012255"/>
    </source>
</evidence>
<dbReference type="Gene3D" id="1.10.4080.10">
    <property type="entry name" value="ADP-ribosylation/Crystallin J1"/>
    <property type="match status" value="1"/>
</dbReference>
<sequence length="333" mass="35097">MTGRQSRVLGSLLGLHAGDSLGAAVEFETHGEIQAKYPNGLRDIVGGGVFKWAAGQATDDTDMARAVLLAYRERTGPDDDVARLAGEWFLRWKGGIDWPGRKPGSRPVDIGLATETGLARYAQTHDPEQAGAGPGQAGNGSLMRCLATGLLQGDGERRRRESMRISAITHDDARCTVACAVYNAMVSRLVRRDATTSPGEAAAAALAEGEAEAARLEAASPTKPVLAALRHGKHLSMPQLALHGPPPATLPGMARGYVLETLALAVAALRDPRPLPDVLVDVVRVGGDTDTNAAVAGGLLGARDGHEAIPKPWVDKLQFASEFRQLVLDMVSD</sequence>
<feature type="binding site" evidence="12">
    <location>
        <position position="288"/>
    </location>
    <ligand>
        <name>Mg(2+)</name>
        <dbReference type="ChEBI" id="CHEBI:18420"/>
        <label>1</label>
    </ligand>
</feature>
<dbReference type="AlphaFoldDB" id="A0A2C5Y3S9"/>
<dbReference type="PANTHER" id="PTHR16222:SF24">
    <property type="entry name" value="ADP-RIBOSYLHYDROLASE ARH3"/>
    <property type="match status" value="1"/>
</dbReference>
<accession>A0A2C5Y3S9</accession>
<comment type="cofactor">
    <cofactor evidence="12">
        <name>Mg(2+)</name>
        <dbReference type="ChEBI" id="CHEBI:18420"/>
    </cofactor>
    <text evidence="12">Binds 2 magnesium ions per subunit.</text>
</comment>
<dbReference type="GO" id="GO:0046872">
    <property type="term" value="F:metal ion binding"/>
    <property type="evidence" value="ECO:0007669"/>
    <property type="project" value="UniProtKB-KW"/>
</dbReference>
<proteinExistence type="inferred from homology"/>
<keyword evidence="12" id="KW-0460">Magnesium</keyword>
<name>A0A2C5Y3S9_9HYPO</name>
<reference evidence="13 14" key="1">
    <citation type="submission" date="2017-06" db="EMBL/GenBank/DDBJ databases">
        <title>Ant-infecting Ophiocordyceps genomes reveal a high diversity of potential behavioral manipulation genes and a possible major role for enterotoxins.</title>
        <authorList>
            <person name="De Bekker C."/>
            <person name="Evans H.C."/>
            <person name="Brachmann A."/>
            <person name="Hughes D.P."/>
        </authorList>
    </citation>
    <scope>NUCLEOTIDE SEQUENCE [LARGE SCALE GENOMIC DNA]</scope>
    <source>
        <strain evidence="13 14">Map64</strain>
    </source>
</reference>
<feature type="binding site" evidence="12">
    <location>
        <position position="290"/>
    </location>
    <ligand>
        <name>Mg(2+)</name>
        <dbReference type="ChEBI" id="CHEBI:18420"/>
        <label>1</label>
    </ligand>
</feature>
<dbReference type="GO" id="GO:0004649">
    <property type="term" value="F:poly(ADP-ribose) glycohydrolase activity"/>
    <property type="evidence" value="ECO:0007669"/>
    <property type="project" value="UniProtKB-EC"/>
</dbReference>
<evidence type="ECO:0000256" key="9">
    <source>
        <dbReference type="ARBA" id="ARBA00043187"/>
    </source>
</evidence>
<keyword evidence="14" id="KW-1185">Reference proteome</keyword>
<keyword evidence="12" id="KW-0479">Metal-binding</keyword>
<evidence type="ECO:0000256" key="8">
    <source>
        <dbReference type="ARBA" id="ARBA00042850"/>
    </source>
</evidence>
<feature type="binding site" evidence="12">
    <location>
        <position position="59"/>
    </location>
    <ligand>
        <name>Mg(2+)</name>
        <dbReference type="ChEBI" id="CHEBI:18420"/>
        <label>1</label>
    </ligand>
</feature>
<evidence type="ECO:0000256" key="1">
    <source>
        <dbReference type="ARBA" id="ARBA00010702"/>
    </source>
</evidence>
<evidence type="ECO:0000313" key="13">
    <source>
        <dbReference type="EMBL" id="PHH62070.1"/>
    </source>
</evidence>
<feature type="binding site" evidence="12">
    <location>
        <position position="58"/>
    </location>
    <ligand>
        <name>Mg(2+)</name>
        <dbReference type="ChEBI" id="CHEBI:18420"/>
        <label>1</label>
    </ligand>
</feature>
<dbReference type="PANTHER" id="PTHR16222">
    <property type="entry name" value="ADP-RIBOSYLGLYCOHYDROLASE"/>
    <property type="match status" value="1"/>
</dbReference>
<dbReference type="Proteomes" id="UP000226192">
    <property type="component" value="Unassembled WGS sequence"/>
</dbReference>
<feature type="binding site" evidence="12">
    <location>
        <position position="60"/>
    </location>
    <ligand>
        <name>Mg(2+)</name>
        <dbReference type="ChEBI" id="CHEBI:18420"/>
        <label>1</label>
    </ligand>
</feature>
<gene>
    <name evidence="13" type="ORF">CDD81_7626</name>
</gene>
<evidence type="ECO:0000256" key="7">
    <source>
        <dbReference type="ARBA" id="ARBA00042722"/>
    </source>
</evidence>
<comment type="catalytic activity">
    <reaction evidence="11">
        <text>alpha-NAD(+) + H2O = ADP-D-ribose + nicotinamide + H(+)</text>
        <dbReference type="Rhea" id="RHEA:68792"/>
        <dbReference type="ChEBI" id="CHEBI:15377"/>
        <dbReference type="ChEBI" id="CHEBI:15378"/>
        <dbReference type="ChEBI" id="CHEBI:17154"/>
        <dbReference type="ChEBI" id="CHEBI:57967"/>
        <dbReference type="ChEBI" id="CHEBI:77017"/>
    </reaction>
</comment>
<evidence type="ECO:0000256" key="4">
    <source>
        <dbReference type="ARBA" id="ARBA00041057"/>
    </source>
</evidence>